<sequence length="97" mass="9882">MPQYFPPQPGGNTTTLDITAAAVIKNSPGRVYVVSVLSLGTAVGAIFDSASTSGNTVANQIGVIPEAVGTYYFYGIPTATGIVVTPPTTSTISVSWS</sequence>
<organism evidence="1 2">
    <name type="scientific">Paraburkholderia phenazinium</name>
    <dbReference type="NCBI Taxonomy" id="60549"/>
    <lineage>
        <taxon>Bacteria</taxon>
        <taxon>Pseudomonadati</taxon>
        <taxon>Pseudomonadota</taxon>
        <taxon>Betaproteobacteria</taxon>
        <taxon>Burkholderiales</taxon>
        <taxon>Burkholderiaceae</taxon>
        <taxon>Paraburkholderia</taxon>
    </lineage>
</organism>
<dbReference type="AlphaFoldDB" id="A0A1G7ZL11"/>
<evidence type="ECO:0000313" key="2">
    <source>
        <dbReference type="Proteomes" id="UP000199706"/>
    </source>
</evidence>
<name>A0A1G7ZL11_9BURK</name>
<gene>
    <name evidence="1" type="ORF">SAMN05216466_10777</name>
</gene>
<accession>A0A1G7ZL11</accession>
<dbReference type="EMBL" id="FNCJ01000007">
    <property type="protein sequence ID" value="SDH09432.1"/>
    <property type="molecule type" value="Genomic_DNA"/>
</dbReference>
<dbReference type="RefSeq" id="WP_090685739.1">
    <property type="nucleotide sequence ID" value="NZ_FNCJ01000007.1"/>
</dbReference>
<proteinExistence type="predicted"/>
<protein>
    <submittedName>
        <fullName evidence="1">Uncharacterized protein</fullName>
    </submittedName>
</protein>
<dbReference type="OrthoDB" id="9155936at2"/>
<reference evidence="1 2" key="1">
    <citation type="submission" date="2016-10" db="EMBL/GenBank/DDBJ databases">
        <authorList>
            <person name="de Groot N.N."/>
        </authorList>
    </citation>
    <scope>NUCLEOTIDE SEQUENCE [LARGE SCALE GENOMIC DNA]</scope>
    <source>
        <strain evidence="1 2">LMG 2247</strain>
    </source>
</reference>
<evidence type="ECO:0000313" key="1">
    <source>
        <dbReference type="EMBL" id="SDH09432.1"/>
    </source>
</evidence>
<dbReference type="Proteomes" id="UP000199706">
    <property type="component" value="Unassembled WGS sequence"/>
</dbReference>